<dbReference type="PIRSF" id="PIRSF000654">
    <property type="entry name" value="Integrin-linked_kinase"/>
    <property type="match status" value="1"/>
</dbReference>
<gene>
    <name evidence="5" type="ORF">JRO89_XSUnG0074500</name>
</gene>
<keyword evidence="3" id="KW-0067">ATP-binding</keyword>
<dbReference type="Proteomes" id="UP000827721">
    <property type="component" value="Unassembled WGS sequence"/>
</dbReference>
<dbReference type="InterPro" id="IPR000719">
    <property type="entry name" value="Prot_kinase_dom"/>
</dbReference>
<dbReference type="InterPro" id="IPR020635">
    <property type="entry name" value="Tyr_kinase_cat_dom"/>
</dbReference>
<evidence type="ECO:0000256" key="1">
    <source>
        <dbReference type="ARBA" id="ARBA00022527"/>
    </source>
</evidence>
<evidence type="ECO:0000259" key="4">
    <source>
        <dbReference type="PROSITE" id="PS50011"/>
    </source>
</evidence>
<keyword evidence="2" id="KW-0547">Nucleotide-binding</keyword>
<feature type="domain" description="Protein kinase" evidence="4">
    <location>
        <begin position="1"/>
        <end position="199"/>
    </location>
</feature>
<keyword evidence="1" id="KW-0418">Kinase</keyword>
<dbReference type="PROSITE" id="PS50011">
    <property type="entry name" value="PROTEIN_KINASE_DOM"/>
    <property type="match status" value="1"/>
</dbReference>
<evidence type="ECO:0000256" key="2">
    <source>
        <dbReference type="ARBA" id="ARBA00022741"/>
    </source>
</evidence>
<dbReference type="Pfam" id="PF07714">
    <property type="entry name" value="PK_Tyr_Ser-Thr"/>
    <property type="match status" value="1"/>
</dbReference>
<evidence type="ECO:0000313" key="6">
    <source>
        <dbReference type="Proteomes" id="UP000827721"/>
    </source>
</evidence>
<name>A0ABQ8GZM1_9ROSI</name>
<dbReference type="SMART" id="SM00219">
    <property type="entry name" value="TyrKc"/>
    <property type="match status" value="1"/>
</dbReference>
<reference evidence="5 6" key="1">
    <citation type="submission" date="2021-02" db="EMBL/GenBank/DDBJ databases">
        <title>Plant Genome Project.</title>
        <authorList>
            <person name="Zhang R.-G."/>
        </authorList>
    </citation>
    <scope>NUCLEOTIDE SEQUENCE [LARGE SCALE GENOMIC DNA]</scope>
    <source>
        <tissue evidence="5">Leaves</tissue>
    </source>
</reference>
<organism evidence="5 6">
    <name type="scientific">Xanthoceras sorbifolium</name>
    <dbReference type="NCBI Taxonomy" id="99658"/>
    <lineage>
        <taxon>Eukaryota</taxon>
        <taxon>Viridiplantae</taxon>
        <taxon>Streptophyta</taxon>
        <taxon>Embryophyta</taxon>
        <taxon>Tracheophyta</taxon>
        <taxon>Spermatophyta</taxon>
        <taxon>Magnoliopsida</taxon>
        <taxon>eudicotyledons</taxon>
        <taxon>Gunneridae</taxon>
        <taxon>Pentapetalae</taxon>
        <taxon>rosids</taxon>
        <taxon>malvids</taxon>
        <taxon>Sapindales</taxon>
        <taxon>Sapindaceae</taxon>
        <taxon>Xanthoceroideae</taxon>
        <taxon>Xanthoceras</taxon>
    </lineage>
</organism>
<dbReference type="PANTHER" id="PTHR47989">
    <property type="entry name" value="OS01G0750732 PROTEIN"/>
    <property type="match status" value="1"/>
</dbReference>
<sequence length="233" mass="26450">MLIYVCMSNGSVSSHLFDENREPLSWDSRVQIALDVARGLGYLHYGAVPLVVHRDIKVFQYIVGPLYESQSIAEQVADFGLSREEIIIPHSSKVRGTVGYLDPEYMSTRKFTKKSDVYSFGVLLFERISGRNPQQGLMDYAAIDTEGTGAWGEIADTRLDGKFDVKQLTDMAALAYKCIKPISRKRPSMRDVVQVLYWTCKLRHRSRNQRQNIPAIAKEPCFELDLSVSHDLL</sequence>
<keyword evidence="1" id="KW-0808">Transferase</keyword>
<keyword evidence="1" id="KW-0723">Serine/threonine-protein kinase</keyword>
<dbReference type="InterPro" id="IPR001245">
    <property type="entry name" value="Ser-Thr/Tyr_kinase_cat_dom"/>
</dbReference>
<dbReference type="PANTHER" id="PTHR47989:SF24">
    <property type="entry name" value="CALCIUM_CALMODULIN-REGULATED RECEPTOR-LIKE KINASE 1 ISOFORM X1"/>
    <property type="match status" value="1"/>
</dbReference>
<comment type="caution">
    <text evidence="5">The sequence shown here is derived from an EMBL/GenBank/DDBJ whole genome shotgun (WGS) entry which is preliminary data.</text>
</comment>
<evidence type="ECO:0000313" key="5">
    <source>
        <dbReference type="EMBL" id="KAH7525544.1"/>
    </source>
</evidence>
<proteinExistence type="predicted"/>
<keyword evidence="6" id="KW-1185">Reference proteome</keyword>
<accession>A0ABQ8GZM1</accession>
<dbReference type="EMBL" id="JAFEMO010000135">
    <property type="protein sequence ID" value="KAH7525544.1"/>
    <property type="molecule type" value="Genomic_DNA"/>
</dbReference>
<dbReference type="SUPFAM" id="SSF56112">
    <property type="entry name" value="Protein kinase-like (PK-like)"/>
    <property type="match status" value="1"/>
</dbReference>
<evidence type="ECO:0000256" key="3">
    <source>
        <dbReference type="ARBA" id="ARBA00022840"/>
    </source>
</evidence>
<dbReference type="InterPro" id="IPR011009">
    <property type="entry name" value="Kinase-like_dom_sf"/>
</dbReference>
<dbReference type="Gene3D" id="1.10.510.10">
    <property type="entry name" value="Transferase(Phosphotransferase) domain 1"/>
    <property type="match status" value="1"/>
</dbReference>
<protein>
    <recommendedName>
        <fullName evidence="4">Protein kinase domain-containing protein</fullName>
    </recommendedName>
</protein>